<evidence type="ECO:0000256" key="1">
    <source>
        <dbReference type="SAM" id="SignalP"/>
    </source>
</evidence>
<proteinExistence type="predicted"/>
<organism evidence="2">
    <name type="scientific">Streptomyces sp. NBC_00060</name>
    <dbReference type="NCBI Taxonomy" id="2975636"/>
    <lineage>
        <taxon>Bacteria</taxon>
        <taxon>Bacillati</taxon>
        <taxon>Actinomycetota</taxon>
        <taxon>Actinomycetes</taxon>
        <taxon>Kitasatosporales</taxon>
        <taxon>Streptomycetaceae</taxon>
        <taxon>Streptomyces</taxon>
    </lineage>
</organism>
<dbReference type="AlphaFoldDB" id="A0AAU2HCU5"/>
<evidence type="ECO:0000313" key="2">
    <source>
        <dbReference type="EMBL" id="WTU44714.1"/>
    </source>
</evidence>
<accession>A0AAU2HCU5</accession>
<name>A0AAU2HCU5_9ACTN</name>
<reference evidence="2" key="1">
    <citation type="submission" date="2022-10" db="EMBL/GenBank/DDBJ databases">
        <title>The complete genomes of actinobacterial strains from the NBC collection.</title>
        <authorList>
            <person name="Joergensen T.S."/>
            <person name="Alvarez Arevalo M."/>
            <person name="Sterndorff E.B."/>
            <person name="Faurdal D."/>
            <person name="Vuksanovic O."/>
            <person name="Mourched A.-S."/>
            <person name="Charusanti P."/>
            <person name="Shaw S."/>
            <person name="Blin K."/>
            <person name="Weber T."/>
        </authorList>
    </citation>
    <scope>NUCLEOTIDE SEQUENCE</scope>
    <source>
        <strain evidence="2">NBC_00060</strain>
    </source>
</reference>
<feature type="chain" id="PRO_5043995898" description="DUF11 domain-containing protein" evidence="1">
    <location>
        <begin position="30"/>
        <end position="321"/>
    </location>
</feature>
<evidence type="ECO:0008006" key="3">
    <source>
        <dbReference type="Google" id="ProtNLM"/>
    </source>
</evidence>
<gene>
    <name evidence="2" type="ORF">OHV25_36575</name>
</gene>
<dbReference type="EMBL" id="CP108253">
    <property type="protein sequence ID" value="WTU44714.1"/>
    <property type="molecule type" value="Genomic_DNA"/>
</dbReference>
<feature type="signal peptide" evidence="1">
    <location>
        <begin position="1"/>
        <end position="29"/>
    </location>
</feature>
<sequence length="321" mass="32294">MTAPRARSAVRRAVVVLIALLMWLASASAAAPAGAVGREAVARRAPDAVTVSGSSAAGVVTSAPGCPSGPLDATRQLTGGTALTPGVFSSLASQLSVDLPFRVGGAQAALPGSEARVALTNARGTLALALTAGDCTSPTLSYDGTRVSGSGTWTVVPDAAPANAYRGASGGGSFTVTSDVTPGTGRQWTLNLTGNVTLLQPQVAVTQRAFWGGLGNYLTRTLSVEYRIRNTGAGDAFGVRLVDALPTGSGITRLGPVPQTVGAIPAGGSAPVVVRYRVCAIAVIGCRFTATTQTFLTDALDANGHTETVPVVVRVPVTPFP</sequence>
<protein>
    <recommendedName>
        <fullName evidence="3">DUF11 domain-containing protein</fullName>
    </recommendedName>
</protein>
<keyword evidence="1" id="KW-0732">Signal</keyword>